<dbReference type="Pfam" id="PF17871">
    <property type="entry name" value="AAA_lid_9"/>
    <property type="match status" value="1"/>
</dbReference>
<keyword evidence="5 13" id="KW-0547">Nucleotide-binding</keyword>
<dbReference type="Pfam" id="PF02457">
    <property type="entry name" value="DAC"/>
    <property type="match status" value="1"/>
</dbReference>
<name>A0A8J4S7J0_9STRA</name>
<comment type="caution">
    <text evidence="21">The sequence shown here is derived from an EMBL/GenBank/DDBJ whole genome shotgun (WGS) entry which is preliminary data.</text>
</comment>
<evidence type="ECO:0000313" key="22">
    <source>
        <dbReference type="Proteomes" id="UP000702964"/>
    </source>
</evidence>
<reference evidence="21" key="1">
    <citation type="journal article" date="2015" name="Genom Data">
        <title>Draft genome sequences of Phytophthora kernoviae and Phytophthora ramorum lineage EU2 from Scotland.</title>
        <authorList>
            <person name="Sambles C."/>
            <person name="Schlenzig A."/>
            <person name="O'Neill P."/>
            <person name="Grant M."/>
            <person name="Studholme D.J."/>
        </authorList>
    </citation>
    <scope>NUCLEOTIDE SEQUENCE</scope>
    <source>
        <strain evidence="21">00238/432</strain>
    </source>
</reference>
<dbReference type="InterPro" id="IPR003959">
    <property type="entry name" value="ATPase_AAA_core"/>
</dbReference>
<feature type="binding site" evidence="13">
    <location>
        <begin position="27"/>
        <end position="32"/>
    </location>
    <ligand>
        <name>ATP</name>
        <dbReference type="ChEBI" id="CHEBI:30616"/>
    </ligand>
</feature>
<feature type="coiled-coil region" evidence="16">
    <location>
        <begin position="456"/>
        <end position="502"/>
    </location>
</feature>
<dbReference type="GO" id="GO:0003677">
    <property type="term" value="F:DNA binding"/>
    <property type="evidence" value="ECO:0007669"/>
    <property type="project" value="UniProtKB-KW"/>
</dbReference>
<dbReference type="Proteomes" id="UP000702964">
    <property type="component" value="Unassembled WGS sequence"/>
</dbReference>
<dbReference type="InterPro" id="IPR050130">
    <property type="entry name" value="ClpA_ClpB"/>
</dbReference>
<dbReference type="InterPro" id="IPR036628">
    <property type="entry name" value="Clp_N_dom_sf"/>
</dbReference>
<dbReference type="InterPro" id="IPR014721">
    <property type="entry name" value="Ribsml_uS5_D2-typ_fold_subgr"/>
</dbReference>
<evidence type="ECO:0000256" key="10">
    <source>
        <dbReference type="ARBA" id="ARBA00023125"/>
    </source>
</evidence>
<dbReference type="SUPFAM" id="SSF54211">
    <property type="entry name" value="Ribosomal protein S5 domain 2-like"/>
    <property type="match status" value="1"/>
</dbReference>
<dbReference type="Gene3D" id="1.10.150.20">
    <property type="entry name" value="5' to 3' exonuclease, C-terminal subdomain"/>
    <property type="match status" value="1"/>
</dbReference>
<comment type="similarity">
    <text evidence="15">Belongs to the ClpA/ClpB family.</text>
</comment>
<dbReference type="PRINTS" id="PR00300">
    <property type="entry name" value="CLPPROTEASEA"/>
</dbReference>
<dbReference type="InterPro" id="IPR041546">
    <property type="entry name" value="ClpA/ClpB_AAA_lid"/>
</dbReference>
<evidence type="ECO:0000256" key="7">
    <source>
        <dbReference type="ARBA" id="ARBA00022777"/>
    </source>
</evidence>
<evidence type="ECO:0000256" key="3">
    <source>
        <dbReference type="ARBA" id="ARBA00022695"/>
    </source>
</evidence>
<dbReference type="GO" id="GO:0016887">
    <property type="term" value="F:ATP hydrolysis activity"/>
    <property type="evidence" value="ECO:0007669"/>
    <property type="project" value="InterPro"/>
</dbReference>
<dbReference type="Pfam" id="PF07724">
    <property type="entry name" value="AAA_2"/>
    <property type="match status" value="1"/>
</dbReference>
<keyword evidence="8 13" id="KW-0067">ATP-binding</keyword>
<proteinExistence type="inferred from homology"/>
<dbReference type="InterPro" id="IPR018368">
    <property type="entry name" value="ClpA/B_CS1"/>
</dbReference>
<evidence type="ECO:0000259" key="20">
    <source>
        <dbReference type="PROSITE" id="PS51903"/>
    </source>
</evidence>
<dbReference type="InterPro" id="IPR014746">
    <property type="entry name" value="Gln_synth/guanido_kin_cat_dom"/>
</dbReference>
<dbReference type="SMART" id="SM01086">
    <property type="entry name" value="ClpB_D2-small"/>
    <property type="match status" value="1"/>
</dbReference>
<keyword evidence="11 15" id="KW-0143">Chaperone</keyword>
<dbReference type="InterPro" id="IPR003390">
    <property type="entry name" value="DNA_integrity_scan_DisA_N"/>
</dbReference>
<dbReference type="Gene3D" id="3.30.230.10">
    <property type="match status" value="1"/>
</dbReference>
<evidence type="ECO:0000256" key="9">
    <source>
        <dbReference type="ARBA" id="ARBA00022842"/>
    </source>
</evidence>
<evidence type="ECO:0000256" key="14">
    <source>
        <dbReference type="PROSITE-ProRule" id="PRU01251"/>
    </source>
</evidence>
<evidence type="ECO:0000256" key="15">
    <source>
        <dbReference type="RuleBase" id="RU004432"/>
    </source>
</evidence>
<dbReference type="InterPro" id="IPR028299">
    <property type="entry name" value="ClpA/B_CS2"/>
</dbReference>
<dbReference type="InterPro" id="IPR020568">
    <property type="entry name" value="Ribosomal_Su5_D2-typ_SF"/>
</dbReference>
<dbReference type="GO" id="GO:0006281">
    <property type="term" value="P:DNA repair"/>
    <property type="evidence" value="ECO:0007669"/>
    <property type="project" value="UniProtKB-KW"/>
</dbReference>
<keyword evidence="10" id="KW-0238">DNA-binding</keyword>
<dbReference type="HAMAP" id="MF_01438">
    <property type="entry name" value="DisA"/>
    <property type="match status" value="1"/>
</dbReference>
<dbReference type="GO" id="GO:0005737">
    <property type="term" value="C:cytoplasm"/>
    <property type="evidence" value="ECO:0007669"/>
    <property type="project" value="TreeGrafter"/>
</dbReference>
<feature type="domain" description="Phosphagen kinase C-terminal" evidence="18">
    <location>
        <begin position="1"/>
        <end position="74"/>
    </location>
</feature>
<dbReference type="SUPFAM" id="SSF55931">
    <property type="entry name" value="Glutamine synthetase/guanido kinase"/>
    <property type="match status" value="1"/>
</dbReference>
<comment type="similarity">
    <text evidence="13">Belongs to the ATP:guanido phosphotransferase family.</text>
</comment>
<dbReference type="FunFam" id="3.40.50.300:FF:000025">
    <property type="entry name" value="ATP-dependent Clp protease subunit"/>
    <property type="match status" value="1"/>
</dbReference>
<dbReference type="SUPFAM" id="SSF143597">
    <property type="entry name" value="YojJ-like"/>
    <property type="match status" value="1"/>
</dbReference>
<evidence type="ECO:0000256" key="13">
    <source>
        <dbReference type="PROSITE-ProRule" id="PRU00843"/>
    </source>
</evidence>
<dbReference type="InterPro" id="IPR010994">
    <property type="entry name" value="RuvA_2-like"/>
</dbReference>
<evidence type="ECO:0000259" key="18">
    <source>
        <dbReference type="PROSITE" id="PS51510"/>
    </source>
</evidence>
<evidence type="ECO:0000256" key="12">
    <source>
        <dbReference type="ARBA" id="ARBA00023204"/>
    </source>
</evidence>
<dbReference type="FunFam" id="3.40.1700.10:FF:000001">
    <property type="entry name" value="DNA integrity scanning protein DisA"/>
    <property type="match status" value="1"/>
</dbReference>
<dbReference type="PROSITE" id="PS51903">
    <property type="entry name" value="CLP_R"/>
    <property type="match status" value="1"/>
</dbReference>
<dbReference type="Gene3D" id="4.10.860.10">
    <property type="entry name" value="UVR domain"/>
    <property type="match status" value="1"/>
</dbReference>
<dbReference type="FunFam" id="3.40.50.300:FF:000010">
    <property type="entry name" value="Chaperone clpB 1, putative"/>
    <property type="match status" value="1"/>
</dbReference>
<dbReference type="Pfam" id="PF00004">
    <property type="entry name" value="AAA"/>
    <property type="match status" value="1"/>
</dbReference>
<dbReference type="InterPro" id="IPR001943">
    <property type="entry name" value="UVR_dom"/>
</dbReference>
<dbReference type="GO" id="GO:0034605">
    <property type="term" value="P:cellular response to heat"/>
    <property type="evidence" value="ECO:0007669"/>
    <property type="project" value="TreeGrafter"/>
</dbReference>
<dbReference type="InterPro" id="IPR001270">
    <property type="entry name" value="ClpA/B"/>
</dbReference>
<dbReference type="GO" id="GO:0016779">
    <property type="term" value="F:nucleotidyltransferase activity"/>
    <property type="evidence" value="ECO:0007669"/>
    <property type="project" value="UniProtKB-KW"/>
</dbReference>
<dbReference type="InterPro" id="IPR004176">
    <property type="entry name" value="Clp_R_N"/>
</dbReference>
<dbReference type="CDD" id="cd00009">
    <property type="entry name" value="AAA"/>
    <property type="match status" value="1"/>
</dbReference>
<dbReference type="PROSITE" id="PS51794">
    <property type="entry name" value="DAC"/>
    <property type="match status" value="1"/>
</dbReference>
<evidence type="ECO:0000256" key="1">
    <source>
        <dbReference type="ARBA" id="ARBA00001946"/>
    </source>
</evidence>
<accession>A0A8J4S7J0</accession>
<dbReference type="Gene3D" id="3.40.50.300">
    <property type="entry name" value="P-loop containing nucleotide triphosphate hydrolases"/>
    <property type="match status" value="2"/>
</dbReference>
<dbReference type="NCBIfam" id="NF010009">
    <property type="entry name" value="PRK13482.1"/>
    <property type="match status" value="1"/>
</dbReference>
<dbReference type="Gene3D" id="1.20.1260.110">
    <property type="entry name" value="DNA integrity scanning linker region"/>
    <property type="match status" value="1"/>
</dbReference>
<keyword evidence="6" id="KW-0227">DNA damage</keyword>
<dbReference type="PANTHER" id="PTHR11638">
    <property type="entry name" value="ATP-DEPENDENT CLP PROTEASE"/>
    <property type="match status" value="1"/>
</dbReference>
<dbReference type="Pfam" id="PF10635">
    <property type="entry name" value="DisA-linker"/>
    <property type="match status" value="1"/>
</dbReference>
<dbReference type="InterPro" id="IPR027417">
    <property type="entry name" value="P-loop_NTPase"/>
</dbReference>
<sequence>MHLPALVMTQQIGRILTAVSQVGLTVRGIYGEGSEAMGNLFQISNQITLGQTEQEVLALAQEEAVRLGHNNIGTEHILLGLIREGEGIAAKALIGLGLGLEKIQDEVETLIGRGQEQPTNIAYTPRAKKVIELSMDEARKLGHTYVGTEHILLGLIREGEGVAARVLNNLGISLNKARQQVLQLLGSSEAVSSHNGTPANVSTPTLDSLARDLTAYARDNNLDPVIGRSKEIERVIQVLSRRTKNNPVLIGEPGVGKTAIAEGLAQKIIANEIPETLRDKRVMTLDMGSVVAGTKYRGEFEDRLKKNMDEIRQAGNIVLFIDELHTLIGAGGAEGAIDASNILKPALARGELQCIGATTLDEYRKYIEKDAALERRFQPITVDQPSPEEAIQILHGLRDRYEAHHRVKITDEAIVQAVKLSDRYITDRFLPDKAIDLIDEAGSKVRLNSYTIPPNLKQLESRLEDIRKEKDAAVQSQEFEKAAALRDTEQKIREELDVTKNQWKEKQGRTDSEVTPEDIAQVVASWTGIPVNQLKEEETQRLMNLESILHERVIGQDEAVKSVSRAVRRARAGLKDPKRPMGSFIFLGPTGVGKTELARALAEAMFGDENAVIRIDMSEYGEKHSTSRLVGAPPGYVGYEEGGQLTEKVRRKPYSVVLLDEIEKAHPEVFNILLQVLEDGRLTDSKGRVVDFRNTLIILTSNVGAEAIKRNSTLGFTAVVDAGADYDNMKGKVMDELKKSFRPEFLNRIDEIIVFHSLEEKHIAEIVTLMSEELRKRLNEYEVDFELTDNAKEFLAKAGFDPAYGARPLRRAIQKHIEDKLSEELLTGLRVLYVSGEESVKQTKLRADRLGALSPELYVLCETNMERVEEAVEQIQPHFLVIDSIQTVYLPEVTSAPGSVAQESGIIRIAFYVRMGMFLQTQDAYLNVAGGVRLDEPAIDLAVAVSIASSLRDVPTKPDDVIFGEIGLTGEIRGHNKMKDSSQLDNMNELLRLIAPGTPFREGLENVLRAKTGALLVVGYSPEVMEVVDGGFSINCDFSPNYLYELAKMDGAIILSEDLKRILYANTQLIPDSSISSSETGIRHRTAERVAKQTGKLVVSISQRRNIITLYQGTLRYSLKEIGVILTKANQAIQTLEKYKAVLTQSLTNLSASEFEELVTIPEVVNVIQRTEMVMRIKTEIKRYIHELGNEGRLISMQMEELVGTTEEEAWLLYKDYARVDSDDKIREIIVGLKRLSDDELLDAHHIVRLLGYPSSAATSEDSVAPRGYRVLNKIPRLPNVIIHNLVDQFEQLPHVIMATIEELDEVDGIGEVRARTIKEGLKRLQEQMFIDRQM</sequence>
<dbReference type="PROSITE" id="PS50151">
    <property type="entry name" value="UVR"/>
    <property type="match status" value="1"/>
</dbReference>
<dbReference type="InterPro" id="IPR003593">
    <property type="entry name" value="AAA+_ATPase"/>
</dbReference>
<feature type="domain" description="DAC" evidence="19">
    <location>
        <begin position="984"/>
        <end position="1122"/>
    </location>
</feature>
<keyword evidence="9" id="KW-0460">Magnesium</keyword>
<dbReference type="SUPFAM" id="SSF81923">
    <property type="entry name" value="Double Clp-N motif"/>
    <property type="match status" value="1"/>
</dbReference>
<dbReference type="InterPro" id="IPR019489">
    <property type="entry name" value="Clp_ATPase_C"/>
</dbReference>
<evidence type="ECO:0000256" key="16">
    <source>
        <dbReference type="SAM" id="Coils"/>
    </source>
</evidence>
<keyword evidence="3" id="KW-0548">Nucleotidyltransferase</keyword>
<dbReference type="SUPFAM" id="SSF47781">
    <property type="entry name" value="RuvA domain 2-like"/>
    <property type="match status" value="1"/>
</dbReference>
<dbReference type="EMBL" id="AOFI03000133">
    <property type="protein sequence ID" value="KAF4320866.1"/>
    <property type="molecule type" value="Genomic_DNA"/>
</dbReference>
<dbReference type="Pfam" id="PF02861">
    <property type="entry name" value="Clp_N"/>
    <property type="match status" value="1"/>
</dbReference>
<dbReference type="GO" id="GO:0005524">
    <property type="term" value="F:ATP binding"/>
    <property type="evidence" value="ECO:0007669"/>
    <property type="project" value="UniProtKB-UniRule"/>
</dbReference>
<feature type="domain" description="Clp R" evidence="20">
    <location>
        <begin position="44"/>
        <end position="187"/>
    </location>
</feature>
<dbReference type="CDD" id="cd19499">
    <property type="entry name" value="RecA-like_ClpB_Hsp104-like"/>
    <property type="match status" value="1"/>
</dbReference>
<evidence type="ECO:0000256" key="2">
    <source>
        <dbReference type="ARBA" id="ARBA00022679"/>
    </source>
</evidence>
<gene>
    <name evidence="21" type="ORF">G195_006063</name>
</gene>
<comment type="cofactor">
    <cofactor evidence="1">
        <name>Mg(2+)</name>
        <dbReference type="ChEBI" id="CHEBI:18420"/>
    </cofactor>
</comment>
<keyword evidence="12" id="KW-0234">DNA repair</keyword>
<dbReference type="PANTHER" id="PTHR11638:SF18">
    <property type="entry name" value="HEAT SHOCK PROTEIN 104"/>
    <property type="match status" value="1"/>
</dbReference>
<dbReference type="Gene3D" id="1.10.1780.10">
    <property type="entry name" value="Clp, N-terminal domain"/>
    <property type="match status" value="1"/>
</dbReference>
<evidence type="ECO:0000259" key="19">
    <source>
        <dbReference type="PROSITE" id="PS51794"/>
    </source>
</evidence>
<keyword evidence="16" id="KW-0175">Coiled coil</keyword>
<evidence type="ECO:0000313" key="21">
    <source>
        <dbReference type="EMBL" id="KAF4320866.1"/>
    </source>
</evidence>
<organism evidence="21 22">
    <name type="scientific">Phytophthora kernoviae 00238/432</name>
    <dbReference type="NCBI Taxonomy" id="1284355"/>
    <lineage>
        <taxon>Eukaryota</taxon>
        <taxon>Sar</taxon>
        <taxon>Stramenopiles</taxon>
        <taxon>Oomycota</taxon>
        <taxon>Peronosporomycetes</taxon>
        <taxon>Peronosporales</taxon>
        <taxon>Peronosporaceae</taxon>
        <taxon>Phytophthora</taxon>
    </lineage>
</organism>
<dbReference type="PROSITE" id="PS00871">
    <property type="entry name" value="CLPAB_2"/>
    <property type="match status" value="1"/>
</dbReference>
<evidence type="ECO:0000256" key="6">
    <source>
        <dbReference type="ARBA" id="ARBA00022763"/>
    </source>
</evidence>
<evidence type="ECO:0000256" key="5">
    <source>
        <dbReference type="ARBA" id="ARBA00022741"/>
    </source>
</evidence>
<evidence type="ECO:0000256" key="8">
    <source>
        <dbReference type="ARBA" id="ARBA00022840"/>
    </source>
</evidence>
<dbReference type="PROSITE" id="PS51510">
    <property type="entry name" value="PHOSPHAGEN_KINASE_C"/>
    <property type="match status" value="1"/>
</dbReference>
<dbReference type="InterPro" id="IPR018906">
    <property type="entry name" value="DNA_integrity_scan_DisA_link"/>
</dbReference>
<comment type="caution">
    <text evidence="13">Lacks conserved residue(s) required for the propagation of feature annotation.</text>
</comment>
<evidence type="ECO:0000256" key="4">
    <source>
        <dbReference type="ARBA" id="ARBA00022737"/>
    </source>
</evidence>
<evidence type="ECO:0008006" key="23">
    <source>
        <dbReference type="Google" id="ProtNLM"/>
    </source>
</evidence>
<evidence type="ECO:0000256" key="11">
    <source>
        <dbReference type="ARBA" id="ARBA00023186"/>
    </source>
</evidence>
<dbReference type="Pfam" id="PF10431">
    <property type="entry name" value="ClpB_D2-small"/>
    <property type="match status" value="1"/>
</dbReference>
<keyword evidence="4 14" id="KW-0677">Repeat</keyword>
<keyword evidence="7 13" id="KW-0418">Kinase</keyword>
<protein>
    <recommendedName>
        <fullName evidence="23">Clp R domain-containing protein</fullName>
    </recommendedName>
</protein>
<dbReference type="Gene3D" id="1.10.8.60">
    <property type="match status" value="2"/>
</dbReference>
<feature type="domain" description="UVR" evidence="17">
    <location>
        <begin position="460"/>
        <end position="495"/>
    </location>
</feature>
<dbReference type="GO" id="GO:0016301">
    <property type="term" value="F:kinase activity"/>
    <property type="evidence" value="ECO:0007669"/>
    <property type="project" value="UniProtKB-KW"/>
</dbReference>
<dbReference type="InterPro" id="IPR022414">
    <property type="entry name" value="ATP-guanido_PTrfase_cat"/>
</dbReference>
<reference evidence="21" key="2">
    <citation type="submission" date="2020-02" db="EMBL/GenBank/DDBJ databases">
        <authorList>
            <person name="Studholme D.J."/>
        </authorList>
    </citation>
    <scope>NUCLEOTIDE SEQUENCE</scope>
    <source>
        <strain evidence="21">00238/432</strain>
    </source>
</reference>
<dbReference type="PROSITE" id="PS00870">
    <property type="entry name" value="CLPAB_1"/>
    <property type="match status" value="1"/>
</dbReference>
<dbReference type="Gene3D" id="3.40.1700.10">
    <property type="entry name" value="DNA integrity scanning protein, DisA, N-terminal domain"/>
    <property type="match status" value="1"/>
</dbReference>
<dbReference type="InterPro" id="IPR038331">
    <property type="entry name" value="DisA_sf"/>
</dbReference>
<dbReference type="InterPro" id="IPR036888">
    <property type="entry name" value="DNA_integrity_DisA_N_sf"/>
</dbReference>
<dbReference type="SMART" id="SM00382">
    <property type="entry name" value="AAA"/>
    <property type="match status" value="2"/>
</dbReference>
<evidence type="ECO:0000259" key="17">
    <source>
        <dbReference type="PROSITE" id="PS50151"/>
    </source>
</evidence>
<dbReference type="InterPro" id="IPR023763">
    <property type="entry name" value="DNA_integrity_scanning_protein"/>
</dbReference>
<dbReference type="SUPFAM" id="SSF52540">
    <property type="entry name" value="P-loop containing nucleoside triphosphate hydrolases"/>
    <property type="match status" value="3"/>
</dbReference>
<keyword evidence="2 13" id="KW-0808">Transferase</keyword>